<feature type="transmembrane region" description="Helical" evidence="6">
    <location>
        <begin position="7"/>
        <end position="29"/>
    </location>
</feature>
<dbReference type="Proteomes" id="UP001629156">
    <property type="component" value="Unassembled WGS sequence"/>
</dbReference>
<keyword evidence="6" id="KW-1133">Transmembrane helix</keyword>
<keyword evidence="11" id="KW-1185">Reference proteome</keyword>
<evidence type="ECO:0000256" key="3">
    <source>
        <dbReference type="ARBA" id="ARBA00022553"/>
    </source>
</evidence>
<feature type="transmembrane region" description="Helical" evidence="6">
    <location>
        <begin position="121"/>
        <end position="140"/>
    </location>
</feature>
<dbReference type="PANTHER" id="PTHR43304">
    <property type="entry name" value="PHYTOCHROME-LIKE PROTEIN CPH1"/>
    <property type="match status" value="1"/>
</dbReference>
<feature type="domain" description="Histidine kinase" evidence="7">
    <location>
        <begin position="432"/>
        <end position="646"/>
    </location>
</feature>
<comment type="catalytic activity">
    <reaction evidence="1">
        <text>ATP + protein L-histidine = ADP + protein N-phospho-L-histidine.</text>
        <dbReference type="EC" id="2.7.13.3"/>
    </reaction>
</comment>
<dbReference type="InterPro" id="IPR036097">
    <property type="entry name" value="HisK_dim/P_sf"/>
</dbReference>
<dbReference type="Gene3D" id="3.30.565.10">
    <property type="entry name" value="Histidine kinase-like ATPase, C-terminal domain"/>
    <property type="match status" value="1"/>
</dbReference>
<dbReference type="CDD" id="cd00082">
    <property type="entry name" value="HisKA"/>
    <property type="match status" value="1"/>
</dbReference>
<proteinExistence type="predicted"/>
<dbReference type="Gene3D" id="1.10.287.130">
    <property type="match status" value="1"/>
</dbReference>
<evidence type="ECO:0000256" key="1">
    <source>
        <dbReference type="ARBA" id="ARBA00000085"/>
    </source>
</evidence>
<evidence type="ECO:0000313" key="11">
    <source>
        <dbReference type="Proteomes" id="UP001629156"/>
    </source>
</evidence>
<keyword evidence="4" id="KW-0808">Transferase</keyword>
<evidence type="ECO:0000259" key="8">
    <source>
        <dbReference type="PROSITE" id="PS50112"/>
    </source>
</evidence>
<dbReference type="InterPro" id="IPR004358">
    <property type="entry name" value="Sig_transdc_His_kin-like_C"/>
</dbReference>
<dbReference type="InterPro" id="IPR000700">
    <property type="entry name" value="PAS-assoc_C"/>
</dbReference>
<organism evidence="10 11">
    <name type="scientific">Flavobacterium rhizosphaerae</name>
    <dbReference type="NCBI Taxonomy" id="3163298"/>
    <lineage>
        <taxon>Bacteria</taxon>
        <taxon>Pseudomonadati</taxon>
        <taxon>Bacteroidota</taxon>
        <taxon>Flavobacteriia</taxon>
        <taxon>Flavobacteriales</taxon>
        <taxon>Flavobacteriaceae</taxon>
        <taxon>Flavobacterium</taxon>
    </lineage>
</organism>
<keyword evidence="3" id="KW-0597">Phosphoprotein</keyword>
<dbReference type="Gene3D" id="3.30.450.20">
    <property type="entry name" value="PAS domain"/>
    <property type="match status" value="1"/>
</dbReference>
<feature type="domain" description="PAS" evidence="8">
    <location>
        <begin position="287"/>
        <end position="333"/>
    </location>
</feature>
<evidence type="ECO:0000256" key="5">
    <source>
        <dbReference type="ARBA" id="ARBA00022777"/>
    </source>
</evidence>
<reference evidence="10 11" key="1">
    <citation type="submission" date="2024-06" db="EMBL/GenBank/DDBJ databases">
        <authorList>
            <person name="Kaempfer P."/>
            <person name="Viver T."/>
        </authorList>
    </citation>
    <scope>NUCLEOTIDE SEQUENCE [LARGE SCALE GENOMIC DNA]</scope>
    <source>
        <strain evidence="10 11">ST-119</strain>
    </source>
</reference>
<dbReference type="GO" id="GO:0005524">
    <property type="term" value="F:ATP binding"/>
    <property type="evidence" value="ECO:0007669"/>
    <property type="project" value="UniProtKB-KW"/>
</dbReference>
<dbReference type="SUPFAM" id="SSF55874">
    <property type="entry name" value="ATPase domain of HSP90 chaperone/DNA topoisomerase II/histidine kinase"/>
    <property type="match status" value="1"/>
</dbReference>
<dbReference type="Pfam" id="PF02518">
    <property type="entry name" value="HATPase_c"/>
    <property type="match status" value="1"/>
</dbReference>
<feature type="transmembrane region" description="Helical" evidence="6">
    <location>
        <begin position="72"/>
        <end position="90"/>
    </location>
</feature>
<dbReference type="SMART" id="SM00387">
    <property type="entry name" value="HATPase_c"/>
    <property type="match status" value="1"/>
</dbReference>
<gene>
    <name evidence="10" type="ORF">ABS766_14130</name>
</gene>
<dbReference type="InterPro" id="IPR003594">
    <property type="entry name" value="HATPase_dom"/>
</dbReference>
<accession>A0ABW8YZD0</accession>
<dbReference type="NCBIfam" id="TIGR00229">
    <property type="entry name" value="sensory_box"/>
    <property type="match status" value="1"/>
</dbReference>
<name>A0ABW8YZD0_9FLAO</name>
<feature type="domain" description="PAC" evidence="9">
    <location>
        <begin position="364"/>
        <end position="414"/>
    </location>
</feature>
<evidence type="ECO:0000256" key="2">
    <source>
        <dbReference type="ARBA" id="ARBA00012438"/>
    </source>
</evidence>
<keyword evidence="6" id="KW-0472">Membrane</keyword>
<dbReference type="Pfam" id="PF13426">
    <property type="entry name" value="PAS_9"/>
    <property type="match status" value="1"/>
</dbReference>
<dbReference type="PANTHER" id="PTHR43304:SF1">
    <property type="entry name" value="PAC DOMAIN-CONTAINING PROTEIN"/>
    <property type="match status" value="1"/>
</dbReference>
<dbReference type="PROSITE" id="PS50113">
    <property type="entry name" value="PAC"/>
    <property type="match status" value="1"/>
</dbReference>
<sequence>MSLKYKYALSATGIFVAFLGFFVILGWFLDSNFIKHILPGQVSMKFNTALCFILAGMAFCTRHIYYLRKWRSITCISACIVLLYGGISLLQEMFTEGFGIDEFFIKDIEAPLRFESNPGRMSPLTAGCFFLTGLGLLLQDSHKRKLLVISQYLFHIITLVAFICIIGYIFNVPRFYKWHFVNSMAVHTAITFFIMSIVATLAHAHLGIPRIFTASSIGNKIARKLFFRFTLYIIISSFCCLLLYNAMPQEIEFTIAFFTVISIVAGLYFISKTAIDINVLAKKEKLAEENLRLTIESAPYAIILSDIKGTIELVNRQTERMYGYSRKELINENVGMLIPIEKYTKAISIYKPFSQLQDNILFDGNENISAIKKNGEIFPVELILTPIKTERGIMVITAVNDITVRKRNEETINKQLEELQYKNQELEQFNYIASHDLQEPLRTVSNYINLLLEDYNQLFNDEVKQHLSAMQAATTRMTRLVRTLLDFGKLGHNRKLSLTDCQMVINDVTTDLNTLINHNDACIIITTPMPVVYAYSGELHQLFQNLINNAIKFRKKNIPPRIKIGHVKKNGYFQFSISDNGIGIAPEYSEQIFHLFQRVKNGTEYEGHGIGLANCKKITEMHGGKIWVESKPGKGSTFYFTISNFKA</sequence>
<evidence type="ECO:0000259" key="9">
    <source>
        <dbReference type="PROSITE" id="PS50113"/>
    </source>
</evidence>
<dbReference type="InterPro" id="IPR003661">
    <property type="entry name" value="HisK_dim/P_dom"/>
</dbReference>
<evidence type="ECO:0000259" key="7">
    <source>
        <dbReference type="PROSITE" id="PS50109"/>
    </source>
</evidence>
<dbReference type="EC" id="2.7.13.3" evidence="2"/>
<evidence type="ECO:0000313" key="10">
    <source>
        <dbReference type="EMBL" id="MFL9845558.1"/>
    </source>
</evidence>
<keyword evidence="10" id="KW-0067">ATP-binding</keyword>
<dbReference type="SMART" id="SM00388">
    <property type="entry name" value="HisKA"/>
    <property type="match status" value="1"/>
</dbReference>
<feature type="transmembrane region" description="Helical" evidence="6">
    <location>
        <begin position="41"/>
        <end position="60"/>
    </location>
</feature>
<keyword evidence="5" id="KW-0418">Kinase</keyword>
<keyword evidence="10" id="KW-0547">Nucleotide-binding</keyword>
<dbReference type="CDD" id="cd00130">
    <property type="entry name" value="PAS"/>
    <property type="match status" value="1"/>
</dbReference>
<dbReference type="PROSITE" id="PS50109">
    <property type="entry name" value="HIS_KIN"/>
    <property type="match status" value="1"/>
</dbReference>
<feature type="transmembrane region" description="Helical" evidence="6">
    <location>
        <begin position="253"/>
        <end position="270"/>
    </location>
</feature>
<feature type="transmembrane region" description="Helical" evidence="6">
    <location>
        <begin position="152"/>
        <end position="172"/>
    </location>
</feature>
<dbReference type="SMART" id="SM00091">
    <property type="entry name" value="PAS"/>
    <property type="match status" value="1"/>
</dbReference>
<dbReference type="InterPro" id="IPR036890">
    <property type="entry name" value="HATPase_C_sf"/>
</dbReference>
<dbReference type="PRINTS" id="PR00344">
    <property type="entry name" value="BCTRLSENSOR"/>
</dbReference>
<dbReference type="RefSeq" id="WP_408085840.1">
    <property type="nucleotide sequence ID" value="NZ_JBELPZ010000018.1"/>
</dbReference>
<dbReference type="InterPro" id="IPR052162">
    <property type="entry name" value="Sensor_kinase/Photoreceptor"/>
</dbReference>
<feature type="transmembrane region" description="Helical" evidence="6">
    <location>
        <begin position="225"/>
        <end position="247"/>
    </location>
</feature>
<dbReference type="InterPro" id="IPR035965">
    <property type="entry name" value="PAS-like_dom_sf"/>
</dbReference>
<dbReference type="PROSITE" id="PS50112">
    <property type="entry name" value="PAS"/>
    <property type="match status" value="1"/>
</dbReference>
<keyword evidence="6" id="KW-0812">Transmembrane</keyword>
<dbReference type="InterPro" id="IPR000014">
    <property type="entry name" value="PAS"/>
</dbReference>
<dbReference type="InterPro" id="IPR005467">
    <property type="entry name" value="His_kinase_dom"/>
</dbReference>
<dbReference type="EMBL" id="JBELPZ010000018">
    <property type="protein sequence ID" value="MFL9845558.1"/>
    <property type="molecule type" value="Genomic_DNA"/>
</dbReference>
<feature type="transmembrane region" description="Helical" evidence="6">
    <location>
        <begin position="184"/>
        <end position="204"/>
    </location>
</feature>
<comment type="caution">
    <text evidence="10">The sequence shown here is derived from an EMBL/GenBank/DDBJ whole genome shotgun (WGS) entry which is preliminary data.</text>
</comment>
<dbReference type="SUPFAM" id="SSF47384">
    <property type="entry name" value="Homodimeric domain of signal transducing histidine kinase"/>
    <property type="match status" value="1"/>
</dbReference>
<dbReference type="SUPFAM" id="SSF55785">
    <property type="entry name" value="PYP-like sensor domain (PAS domain)"/>
    <property type="match status" value="1"/>
</dbReference>
<evidence type="ECO:0000256" key="6">
    <source>
        <dbReference type="SAM" id="Phobius"/>
    </source>
</evidence>
<evidence type="ECO:0000256" key="4">
    <source>
        <dbReference type="ARBA" id="ARBA00022679"/>
    </source>
</evidence>
<protein>
    <recommendedName>
        <fullName evidence="2">histidine kinase</fullName>
        <ecNumber evidence="2">2.7.13.3</ecNumber>
    </recommendedName>
</protein>
<dbReference type="Pfam" id="PF00512">
    <property type="entry name" value="HisKA"/>
    <property type="match status" value="1"/>
</dbReference>